<organism evidence="2 3">
    <name type="scientific">Roseospira marina</name>
    <dbReference type="NCBI Taxonomy" id="140057"/>
    <lineage>
        <taxon>Bacteria</taxon>
        <taxon>Pseudomonadati</taxon>
        <taxon>Pseudomonadota</taxon>
        <taxon>Alphaproteobacteria</taxon>
        <taxon>Rhodospirillales</taxon>
        <taxon>Rhodospirillaceae</taxon>
        <taxon>Roseospira</taxon>
    </lineage>
</organism>
<feature type="compositionally biased region" description="Low complexity" evidence="1">
    <location>
        <begin position="40"/>
        <end position="59"/>
    </location>
</feature>
<reference evidence="2 3" key="1">
    <citation type="submission" date="2019-09" db="EMBL/GenBank/DDBJ databases">
        <title>Genome sequence of Roseospira marina, one of the more divergent members of the non-sulfur purple photosynthetic bacterial family, the Rhodospirillaceae.</title>
        <authorList>
            <person name="Meyer T."/>
            <person name="Kyndt J."/>
        </authorList>
    </citation>
    <scope>NUCLEOTIDE SEQUENCE [LARGE SCALE GENOMIC DNA]</scope>
    <source>
        <strain evidence="2 3">DSM 15113</strain>
    </source>
</reference>
<dbReference type="EMBL" id="VWPJ01000009">
    <property type="protein sequence ID" value="KAA5605410.1"/>
    <property type="molecule type" value="Genomic_DNA"/>
</dbReference>
<accession>A0A5M6IAV2</accession>
<proteinExistence type="predicted"/>
<protein>
    <submittedName>
        <fullName evidence="2">Uncharacterized protein</fullName>
    </submittedName>
</protein>
<dbReference type="OrthoDB" id="9862163at2"/>
<gene>
    <name evidence="2" type="ORF">F1188_10930</name>
</gene>
<sequence length="243" mass="26411">MAQFATAFVPFALQAATSAWQQYEYYDRYQRQQQAQAAADQAGAQAARQQAEAQATRTADSATQANRAAWQEHDAWAAQRDRDSAAAVTALNRDFARTELERADALRRQAATERARFAGMGLDAAAGSARAVLSGLTQEAATQTRRDADTLTQRTGDLNRDARADIAAGWDATARETADRAHAANLDIWQRQVDLDSALYARGVRQDAFAQRDLLDLSVSHQRAALGLVDAGIGAVGAYARRR</sequence>
<evidence type="ECO:0000313" key="3">
    <source>
        <dbReference type="Proteomes" id="UP000324065"/>
    </source>
</evidence>
<dbReference type="Proteomes" id="UP000324065">
    <property type="component" value="Unassembled WGS sequence"/>
</dbReference>
<evidence type="ECO:0000256" key="1">
    <source>
        <dbReference type="SAM" id="MobiDB-lite"/>
    </source>
</evidence>
<comment type="caution">
    <text evidence="2">The sequence shown here is derived from an EMBL/GenBank/DDBJ whole genome shotgun (WGS) entry which is preliminary data.</text>
</comment>
<feature type="region of interest" description="Disordered" evidence="1">
    <location>
        <begin position="40"/>
        <end position="78"/>
    </location>
</feature>
<name>A0A5M6IAV2_9PROT</name>
<evidence type="ECO:0000313" key="2">
    <source>
        <dbReference type="EMBL" id="KAA5605410.1"/>
    </source>
</evidence>
<keyword evidence="3" id="KW-1185">Reference proteome</keyword>
<dbReference type="AlphaFoldDB" id="A0A5M6IAV2"/>
<dbReference type="RefSeq" id="WP_150062460.1">
    <property type="nucleotide sequence ID" value="NZ_JACHII010000019.1"/>
</dbReference>